<evidence type="ECO:0000313" key="3">
    <source>
        <dbReference type="Proteomes" id="UP001312865"/>
    </source>
</evidence>
<dbReference type="NCBIfam" id="NF005232">
    <property type="entry name" value="PRK06733.1"/>
    <property type="match status" value="1"/>
</dbReference>
<dbReference type="InterPro" id="IPR012349">
    <property type="entry name" value="Split_barrel_FMN-bd"/>
</dbReference>
<dbReference type="SUPFAM" id="SSF50475">
    <property type="entry name" value="FMN-binding split barrel"/>
    <property type="match status" value="1"/>
</dbReference>
<dbReference type="RefSeq" id="WP_336585448.1">
    <property type="nucleotide sequence ID" value="NZ_JBBAXC010000002.1"/>
</dbReference>
<keyword evidence="3" id="KW-1185">Reference proteome</keyword>
<comment type="caution">
    <text evidence="2">The sequence shown here is derived from an EMBL/GenBank/DDBJ whole genome shotgun (WGS) entry which is preliminary data.</text>
</comment>
<dbReference type="Proteomes" id="UP001312865">
    <property type="component" value="Unassembled WGS sequence"/>
</dbReference>
<gene>
    <name evidence="2" type="ORF">WAK64_02930</name>
</gene>
<feature type="domain" description="Pyridoxamine 5'-phosphate oxidase N-terminal" evidence="1">
    <location>
        <begin position="12"/>
        <end position="91"/>
    </location>
</feature>
<dbReference type="InterPro" id="IPR011576">
    <property type="entry name" value="Pyridox_Oxase_N"/>
</dbReference>
<organism evidence="2 3">
    <name type="scientific">Bacillus spongiae</name>
    <dbReference type="NCBI Taxonomy" id="2683610"/>
    <lineage>
        <taxon>Bacteria</taxon>
        <taxon>Bacillati</taxon>
        <taxon>Bacillota</taxon>
        <taxon>Bacilli</taxon>
        <taxon>Bacillales</taxon>
        <taxon>Bacillaceae</taxon>
        <taxon>Bacillus</taxon>
    </lineage>
</organism>
<name>A0ABU8H9M7_9BACI</name>
<evidence type="ECO:0000313" key="2">
    <source>
        <dbReference type="EMBL" id="MEI5906023.1"/>
    </source>
</evidence>
<dbReference type="Pfam" id="PF01243">
    <property type="entry name" value="PNPOx_N"/>
    <property type="match status" value="1"/>
</dbReference>
<dbReference type="Gene3D" id="2.30.110.10">
    <property type="entry name" value="Electron Transport, Fmn-binding Protein, Chain A"/>
    <property type="match status" value="1"/>
</dbReference>
<sequence length="150" mass="16701">MANRVEPKLIPALFEEFQSETFVTISSVDKKSGAPVIHAISWILAKDEETLVLSVDQRSRLVENVENNSTVTVCLIANESTYAISGEASVEGMLEEVPLKLSLIKIKINEVRDVMFYGSKMVQAPTYDKTYDKVAAERLDSQVMEAMKKA</sequence>
<proteinExistence type="predicted"/>
<accession>A0ABU8H9M7</accession>
<reference evidence="2 3" key="1">
    <citation type="journal article" date="2018" name="J. Microbiol.">
        <title>Bacillus spongiae sp. nov., isolated from sponge of Jeju Island.</title>
        <authorList>
            <person name="Lee G.E."/>
            <person name="Im W.T."/>
            <person name="Park J.S."/>
        </authorList>
    </citation>
    <scope>NUCLEOTIDE SEQUENCE [LARGE SCALE GENOMIC DNA]</scope>
    <source>
        <strain evidence="2 3">135PIL107-10</strain>
    </source>
</reference>
<dbReference type="EMBL" id="JBBAXC010000002">
    <property type="protein sequence ID" value="MEI5906023.1"/>
    <property type="molecule type" value="Genomic_DNA"/>
</dbReference>
<evidence type="ECO:0000259" key="1">
    <source>
        <dbReference type="Pfam" id="PF01243"/>
    </source>
</evidence>
<protein>
    <submittedName>
        <fullName evidence="2">Pyridoxamine 5'-phosphate oxidase family protein</fullName>
    </submittedName>
</protein>